<evidence type="ECO:0000313" key="2">
    <source>
        <dbReference type="EMBL" id="EMS77356.1"/>
    </source>
</evidence>
<dbReference type="EMBL" id="APJX01000016">
    <property type="protein sequence ID" value="EMS77356.1"/>
    <property type="molecule type" value="Genomic_DNA"/>
</dbReference>
<proteinExistence type="predicted"/>
<feature type="compositionally biased region" description="Basic and acidic residues" evidence="1">
    <location>
        <begin position="27"/>
        <end position="44"/>
    </location>
</feature>
<dbReference type="RefSeq" id="WP_006968600.1">
    <property type="nucleotide sequence ID" value="NZ_APJX01000016.1"/>
</dbReference>
<keyword evidence="3" id="KW-1185">Reference proteome</keyword>
<evidence type="ECO:0000256" key="1">
    <source>
        <dbReference type="SAM" id="MobiDB-lite"/>
    </source>
</evidence>
<organism evidence="2 3">
    <name type="scientific">Desulfotignum phosphitoxidans DSM 13687</name>
    <dbReference type="NCBI Taxonomy" id="1286635"/>
    <lineage>
        <taxon>Bacteria</taxon>
        <taxon>Pseudomonadati</taxon>
        <taxon>Thermodesulfobacteriota</taxon>
        <taxon>Desulfobacteria</taxon>
        <taxon>Desulfobacterales</taxon>
        <taxon>Desulfobacteraceae</taxon>
        <taxon>Desulfotignum</taxon>
    </lineage>
</organism>
<dbReference type="Proteomes" id="UP000014216">
    <property type="component" value="Unassembled WGS sequence"/>
</dbReference>
<dbReference type="AlphaFoldDB" id="S0G101"/>
<accession>S0G101</accession>
<name>S0G101_9BACT</name>
<sequence>MIQRESNRRSKHKAPKFKETQEEDLSWEDRQERHNHRKESEKKPYQKNRTKPKW</sequence>
<evidence type="ECO:0000313" key="3">
    <source>
        <dbReference type="Proteomes" id="UP000014216"/>
    </source>
</evidence>
<protein>
    <submittedName>
        <fullName evidence="2">Uncharacterized protein</fullName>
    </submittedName>
</protein>
<feature type="compositionally biased region" description="Basic residues" evidence="1">
    <location>
        <begin position="45"/>
        <end position="54"/>
    </location>
</feature>
<comment type="caution">
    <text evidence="2">The sequence shown here is derived from an EMBL/GenBank/DDBJ whole genome shotgun (WGS) entry which is preliminary data.</text>
</comment>
<reference evidence="2 3" key="1">
    <citation type="journal article" date="2013" name="Genome Announc.">
        <title>Draft Genome Sequence of Desulfotignum phosphitoxidans DSM 13687 Strain FiPS-3.</title>
        <authorList>
            <person name="Poehlein A."/>
            <person name="Daniel R."/>
            <person name="Simeonova D.D."/>
        </authorList>
    </citation>
    <scope>NUCLEOTIDE SEQUENCE [LARGE SCALE GENOMIC DNA]</scope>
    <source>
        <strain evidence="2 3">DSM 13687</strain>
    </source>
</reference>
<gene>
    <name evidence="2" type="ORF">Dpo_16c00090</name>
</gene>
<feature type="region of interest" description="Disordered" evidence="1">
    <location>
        <begin position="1"/>
        <end position="54"/>
    </location>
</feature>